<reference evidence="2" key="3">
    <citation type="submission" date="2019-11" db="EMBL/GenBank/DDBJ databases">
        <title>Complete genome sequence of Vibrio owensii SH-14 isolated from shrimp with acute hepatopancreatic necrosis diease.</title>
        <authorList>
            <person name="Liang X."/>
            <person name="Wang Y."/>
        </authorList>
    </citation>
    <scope>NUCLEOTIDE SEQUENCE</scope>
    <source>
        <strain evidence="2">SH14</strain>
    </source>
</reference>
<protein>
    <submittedName>
        <fullName evidence="2">Uncharacterized protein</fullName>
    </submittedName>
</protein>
<dbReference type="EMBL" id="CP045860">
    <property type="protein sequence ID" value="QGH49199.1"/>
    <property type="molecule type" value="Genomic_DNA"/>
</dbReference>
<dbReference type="Proteomes" id="UP000390336">
    <property type="component" value="Chromosome 2"/>
</dbReference>
<reference evidence="2 4" key="1">
    <citation type="journal article" date="2015" name="Genome Announc.">
        <title>Draft Genome Sequence of Vibrio owensii Strain SH-14, Which Causes Shrimp Acute Hepatopancreatic Necrosis Disease.</title>
        <authorList>
            <person name="Liu L."/>
            <person name="Xiao J."/>
            <person name="Xia X."/>
            <person name="Pan Y."/>
            <person name="Yan S."/>
            <person name="Wang Y."/>
        </authorList>
    </citation>
    <scope>NUCLEOTIDE SEQUENCE [LARGE SCALE GENOMIC DNA]</scope>
    <source>
        <strain evidence="2 4">SH14</strain>
    </source>
</reference>
<dbReference type="AlphaFoldDB" id="A0AAP9GFT7"/>
<dbReference type="Proteomes" id="UP000272136">
    <property type="component" value="Chromosome 2"/>
</dbReference>
<name>A0AAP9GFT7_9VIBR</name>
<proteinExistence type="predicted"/>
<reference evidence="1 3" key="2">
    <citation type="submission" date="2018-10" db="EMBL/GenBank/DDBJ databases">
        <title>Whole Genome of Vibrio owensii strain 170502, isolated from Acute Hepatopancreatic Necrosis Disease (AHPND) shrimp.</title>
        <authorList>
            <person name="Yan M."/>
            <person name="Wang X."/>
            <person name="Wang Y."/>
        </authorList>
    </citation>
    <scope>NUCLEOTIDE SEQUENCE [LARGE SCALE GENOMIC DNA]</scope>
    <source>
        <strain evidence="1 3">1700302</strain>
    </source>
</reference>
<evidence type="ECO:0000313" key="1">
    <source>
        <dbReference type="EMBL" id="AYO17050.1"/>
    </source>
</evidence>
<keyword evidence="3" id="KW-1185">Reference proteome</keyword>
<gene>
    <name evidence="2" type="ORF">APZ19_18955</name>
    <name evidence="1" type="ORF">D0812_21930</name>
</gene>
<evidence type="ECO:0000313" key="4">
    <source>
        <dbReference type="Proteomes" id="UP000390336"/>
    </source>
</evidence>
<evidence type="ECO:0000313" key="2">
    <source>
        <dbReference type="EMBL" id="QGH49199.1"/>
    </source>
</evidence>
<evidence type="ECO:0000313" key="3">
    <source>
        <dbReference type="Proteomes" id="UP000272136"/>
    </source>
</evidence>
<accession>A0AAP9GFT7</accession>
<dbReference type="RefSeq" id="WP_054823395.1">
    <property type="nucleotide sequence ID" value="NZ_CP033138.1"/>
</dbReference>
<sequence length="175" mass="19798">MGIYSSFDIGQMLNVMNRHADEVRLTSEITGGDCDWTLYVFDEKHGEFEQTGTLFQVVVSAFKPYLEIAKQERNELSKVLGGGLGSTETVVLNDSEVPERFLLIGYIAKDGRKELSSLHGWKLTGEQPIPSFSMMRASCLEWANQDGGTFDYFSIQWMKFVDNEADYNSLLELND</sequence>
<organism evidence="2 4">
    <name type="scientific">Vibrio owensii</name>
    <dbReference type="NCBI Taxonomy" id="696485"/>
    <lineage>
        <taxon>Bacteria</taxon>
        <taxon>Pseudomonadati</taxon>
        <taxon>Pseudomonadota</taxon>
        <taxon>Gammaproteobacteria</taxon>
        <taxon>Vibrionales</taxon>
        <taxon>Vibrionaceae</taxon>
        <taxon>Vibrio</taxon>
    </lineage>
</organism>
<dbReference type="EMBL" id="CP033138">
    <property type="protein sequence ID" value="AYO17050.1"/>
    <property type="molecule type" value="Genomic_DNA"/>
</dbReference>